<reference evidence="2 3" key="1">
    <citation type="journal article" date="2020" name="Microorganisms">
        <title>Osmotic Adaptation and Compatible Solute Biosynthesis of Phototrophic Bacteria as Revealed from Genome Analyses.</title>
        <authorList>
            <person name="Imhoff J.F."/>
            <person name="Rahn T."/>
            <person name="Kunzel S."/>
            <person name="Keller A."/>
            <person name="Neulinger S.C."/>
        </authorList>
    </citation>
    <scope>NUCLEOTIDE SEQUENCE [LARGE SCALE GENOMIC DNA]</scope>
    <source>
        <strain evidence="2 3">DSM 25653</strain>
    </source>
</reference>
<accession>A0A9X0WB69</accession>
<sequence length="102" mass="11653">METSLARSFSPTHSLATWRTLGRRAFHTRPKHRCLPPPDDPAAIAAWSEGYRLAWCHWYDRLPTSPLDRCYFEADLQRALQGHPPGSGDDDACEHRPVGYLH</sequence>
<feature type="compositionally biased region" description="Basic and acidic residues" evidence="1">
    <location>
        <begin position="93"/>
        <end position="102"/>
    </location>
</feature>
<name>A0A9X0WB69_9GAMM</name>
<evidence type="ECO:0000313" key="3">
    <source>
        <dbReference type="Proteomes" id="UP001138768"/>
    </source>
</evidence>
<evidence type="ECO:0000313" key="2">
    <source>
        <dbReference type="EMBL" id="MBK1620333.1"/>
    </source>
</evidence>
<evidence type="ECO:0000256" key="1">
    <source>
        <dbReference type="SAM" id="MobiDB-lite"/>
    </source>
</evidence>
<dbReference type="AlphaFoldDB" id="A0A9X0WB69"/>
<keyword evidence="3" id="KW-1185">Reference proteome</keyword>
<feature type="region of interest" description="Disordered" evidence="1">
    <location>
        <begin position="81"/>
        <end position="102"/>
    </location>
</feature>
<protein>
    <submittedName>
        <fullName evidence="2">Uncharacterized protein</fullName>
    </submittedName>
</protein>
<comment type="caution">
    <text evidence="2">The sequence shown here is derived from an EMBL/GenBank/DDBJ whole genome shotgun (WGS) entry which is preliminary data.</text>
</comment>
<proteinExistence type="predicted"/>
<dbReference type="EMBL" id="NRRY01000037">
    <property type="protein sequence ID" value="MBK1620333.1"/>
    <property type="molecule type" value="Genomic_DNA"/>
</dbReference>
<organism evidence="2 3">
    <name type="scientific">Lamprobacter modestohalophilus</name>
    <dbReference type="NCBI Taxonomy" id="1064514"/>
    <lineage>
        <taxon>Bacteria</taxon>
        <taxon>Pseudomonadati</taxon>
        <taxon>Pseudomonadota</taxon>
        <taxon>Gammaproteobacteria</taxon>
        <taxon>Chromatiales</taxon>
        <taxon>Chromatiaceae</taxon>
        <taxon>Lamprobacter</taxon>
    </lineage>
</organism>
<dbReference type="Proteomes" id="UP001138768">
    <property type="component" value="Unassembled WGS sequence"/>
</dbReference>
<gene>
    <name evidence="2" type="ORF">CKO42_18190</name>
</gene>